<comment type="caution">
    <text evidence="1">The sequence shown here is derived from an EMBL/GenBank/DDBJ whole genome shotgun (WGS) entry which is preliminary data.</text>
</comment>
<proteinExistence type="predicted"/>
<evidence type="ECO:0000313" key="2">
    <source>
        <dbReference type="Proteomes" id="UP000187203"/>
    </source>
</evidence>
<evidence type="ECO:0000313" key="1">
    <source>
        <dbReference type="EMBL" id="OMP13430.1"/>
    </source>
</evidence>
<reference evidence="2" key="1">
    <citation type="submission" date="2013-09" db="EMBL/GenBank/DDBJ databases">
        <title>Corchorus olitorius genome sequencing.</title>
        <authorList>
            <person name="Alam M."/>
            <person name="Haque M.S."/>
            <person name="Islam M.S."/>
            <person name="Emdad E.M."/>
            <person name="Islam M.M."/>
            <person name="Ahmed B."/>
            <person name="Halim A."/>
            <person name="Hossen Q.M.M."/>
            <person name="Hossain M.Z."/>
            <person name="Ahmed R."/>
            <person name="Khan M.M."/>
            <person name="Islam R."/>
            <person name="Rashid M.M."/>
            <person name="Khan S.A."/>
            <person name="Rahman M.S."/>
            <person name="Alam M."/>
            <person name="Yahiya A.S."/>
            <person name="Khan M.S."/>
            <person name="Azam M.S."/>
            <person name="Haque T."/>
            <person name="Lashkar M.Z.H."/>
            <person name="Akhand A.I."/>
            <person name="Morshed G."/>
            <person name="Roy S."/>
            <person name="Uddin K.S."/>
            <person name="Rabeya T."/>
            <person name="Hossain A.S."/>
            <person name="Chowdhury A."/>
            <person name="Snigdha A.R."/>
            <person name="Mortoza M.S."/>
            <person name="Matin S.A."/>
            <person name="Hoque S.M.E."/>
            <person name="Islam M.K."/>
            <person name="Roy D.K."/>
            <person name="Haider R."/>
            <person name="Moosa M.M."/>
            <person name="Elias S.M."/>
            <person name="Hasan A.M."/>
            <person name="Jahan S."/>
            <person name="Shafiuddin M."/>
            <person name="Mahmood N."/>
            <person name="Shommy N.S."/>
        </authorList>
    </citation>
    <scope>NUCLEOTIDE SEQUENCE [LARGE SCALE GENOMIC DNA]</scope>
    <source>
        <strain evidence="2">cv. O-4</strain>
    </source>
</reference>
<dbReference type="EMBL" id="AWUE01004314">
    <property type="protein sequence ID" value="OMP13430.1"/>
    <property type="molecule type" value="Genomic_DNA"/>
</dbReference>
<dbReference type="Proteomes" id="UP000187203">
    <property type="component" value="Unassembled WGS sequence"/>
</dbReference>
<protein>
    <submittedName>
        <fullName evidence="1">Uncharacterized protein</fullName>
    </submittedName>
</protein>
<dbReference type="AlphaFoldDB" id="A0A1R3L2C9"/>
<sequence length="382" mass="40851">HGGVVASAEQLADLGQALLGQFLGQVHGNLARPGNAGRALLAVHVGDLDLVVVGHRLLDVFHADLAVLDGQQIAQGLAGQLDGDFLLVEARIGQDLAQRAFELAHVGAHVLGHEEGDFLGHLGVLGAGLVDQDGHAHLQLGRLDGHRQPGVEARDQPLVDVGQALGIGVRGHHDVALLGQQGLEGVEELLLRAVLVGEELHIVDQQQIQRVVALLEFVKSAALVGLDHIRDELLGVDVENFRVGLVGQQLVAHGMHQVGLAQAHAAVDEQRVVQVAGRARHMHGGRACHAVGRAFHQGFKGQRGVQARTEDRRCRVFASDRGHRGDNGFRWGRALAGRWANMKYAQRFPVERALTQVSPAGHRATPAWPRCGLHIGRGSSRA</sequence>
<gene>
    <name evidence="1" type="ORF">COLO4_01703</name>
</gene>
<name>A0A1R3L2C9_9ROSI</name>
<accession>A0A1R3L2C9</accession>
<feature type="non-terminal residue" evidence="1">
    <location>
        <position position="1"/>
    </location>
</feature>
<organism evidence="1 2">
    <name type="scientific">Corchorus olitorius</name>
    <dbReference type="NCBI Taxonomy" id="93759"/>
    <lineage>
        <taxon>Eukaryota</taxon>
        <taxon>Viridiplantae</taxon>
        <taxon>Streptophyta</taxon>
        <taxon>Embryophyta</taxon>
        <taxon>Tracheophyta</taxon>
        <taxon>Spermatophyta</taxon>
        <taxon>Magnoliopsida</taxon>
        <taxon>eudicotyledons</taxon>
        <taxon>Gunneridae</taxon>
        <taxon>Pentapetalae</taxon>
        <taxon>rosids</taxon>
        <taxon>malvids</taxon>
        <taxon>Malvales</taxon>
        <taxon>Malvaceae</taxon>
        <taxon>Grewioideae</taxon>
        <taxon>Apeibeae</taxon>
        <taxon>Corchorus</taxon>
    </lineage>
</organism>
<keyword evidence="2" id="KW-1185">Reference proteome</keyword>